<dbReference type="Pfam" id="PF13966">
    <property type="entry name" value="zf-RVT"/>
    <property type="match status" value="1"/>
</dbReference>
<organism evidence="2 3">
    <name type="scientific">Dendrobium thyrsiflorum</name>
    <name type="common">Pinecone-like raceme dendrobium</name>
    <name type="synonym">Orchid</name>
    <dbReference type="NCBI Taxonomy" id="117978"/>
    <lineage>
        <taxon>Eukaryota</taxon>
        <taxon>Viridiplantae</taxon>
        <taxon>Streptophyta</taxon>
        <taxon>Embryophyta</taxon>
        <taxon>Tracheophyta</taxon>
        <taxon>Spermatophyta</taxon>
        <taxon>Magnoliopsida</taxon>
        <taxon>Liliopsida</taxon>
        <taxon>Asparagales</taxon>
        <taxon>Orchidaceae</taxon>
        <taxon>Epidendroideae</taxon>
        <taxon>Malaxideae</taxon>
        <taxon>Dendrobiinae</taxon>
        <taxon>Dendrobium</taxon>
    </lineage>
</organism>
<sequence>MVAWKDTCLPKQYGGLGLPSTESLAHSFGCSLIWRFLHQDNFLFTWWKDHYHSLWYPHSTKTSNYWNHLSNIASNIKNCLTLTVHPDSSYSILWDPWCKGKSIMEITPLADADSIMRSYMGWQVRNLIVHGNWHIPNEFTQEVVAAISQITISATNTGCFWLNTNTPNSKSFKMQYYSNHTKVSWYNFVWHKRYALRFSAYAWLAFKTGLKTADQMIRRGISVEANCKFCAETETHSHLFFECDFSFHLLKLLIPDIGSLLLRPNLYQAYCFIGEHNYPLDIKNLYSLMLGACIYYIWRARNDRLYGNSVDCTSTVARNIKRAILLKTSHWKNVHIFRHLLA</sequence>
<dbReference type="PANTHER" id="PTHR33116">
    <property type="entry name" value="REVERSE TRANSCRIPTASE ZINC-BINDING DOMAIN-CONTAINING PROTEIN-RELATED-RELATED"/>
    <property type="match status" value="1"/>
</dbReference>
<evidence type="ECO:0000259" key="1">
    <source>
        <dbReference type="Pfam" id="PF13966"/>
    </source>
</evidence>
<proteinExistence type="predicted"/>
<reference evidence="2 3" key="1">
    <citation type="journal article" date="2024" name="Plant Biotechnol. J.">
        <title>Dendrobium thyrsiflorum genome and its molecular insights into genes involved in important horticultural traits.</title>
        <authorList>
            <person name="Chen B."/>
            <person name="Wang J.Y."/>
            <person name="Zheng P.J."/>
            <person name="Li K.L."/>
            <person name="Liang Y.M."/>
            <person name="Chen X.F."/>
            <person name="Zhang C."/>
            <person name="Zhao X."/>
            <person name="He X."/>
            <person name="Zhang G.Q."/>
            <person name="Liu Z.J."/>
            <person name="Xu Q."/>
        </authorList>
    </citation>
    <scope>NUCLEOTIDE SEQUENCE [LARGE SCALE GENOMIC DNA]</scope>
    <source>
        <strain evidence="2">GZMU011</strain>
    </source>
</reference>
<evidence type="ECO:0000313" key="2">
    <source>
        <dbReference type="EMBL" id="KAL0921701.1"/>
    </source>
</evidence>
<keyword evidence="3" id="KW-1185">Reference proteome</keyword>
<gene>
    <name evidence="2" type="ORF">M5K25_008801</name>
</gene>
<protein>
    <recommendedName>
        <fullName evidence="1">Reverse transcriptase zinc-binding domain-containing protein</fullName>
    </recommendedName>
</protein>
<dbReference type="PANTHER" id="PTHR33116:SF84">
    <property type="entry name" value="RNA-DIRECTED DNA POLYMERASE"/>
    <property type="match status" value="1"/>
</dbReference>
<comment type="caution">
    <text evidence="2">The sequence shown here is derived from an EMBL/GenBank/DDBJ whole genome shotgun (WGS) entry which is preliminary data.</text>
</comment>
<name>A0ABD0VGF4_DENTH</name>
<dbReference type="AlphaFoldDB" id="A0ABD0VGF4"/>
<dbReference type="EMBL" id="JANQDX010000007">
    <property type="protein sequence ID" value="KAL0921701.1"/>
    <property type="molecule type" value="Genomic_DNA"/>
</dbReference>
<evidence type="ECO:0000313" key="3">
    <source>
        <dbReference type="Proteomes" id="UP001552299"/>
    </source>
</evidence>
<dbReference type="InterPro" id="IPR026960">
    <property type="entry name" value="RVT-Znf"/>
</dbReference>
<feature type="domain" description="Reverse transcriptase zinc-binding" evidence="1">
    <location>
        <begin position="178"/>
        <end position="246"/>
    </location>
</feature>
<dbReference type="Proteomes" id="UP001552299">
    <property type="component" value="Unassembled WGS sequence"/>
</dbReference>
<accession>A0ABD0VGF4</accession>